<dbReference type="WBParaSite" id="MBELARI_LOCUS11387">
    <property type="protein sequence ID" value="MBELARI_LOCUS11387"/>
    <property type="gene ID" value="MBELARI_LOCUS11387"/>
</dbReference>
<dbReference type="InterPro" id="IPR050757">
    <property type="entry name" value="Collagen_mod_GT25"/>
</dbReference>
<evidence type="ECO:0000313" key="6">
    <source>
        <dbReference type="Proteomes" id="UP000887575"/>
    </source>
</evidence>
<feature type="domain" description="Glycosyl transferase family 25" evidence="5">
    <location>
        <begin position="290"/>
        <end position="468"/>
    </location>
</feature>
<dbReference type="PANTHER" id="PTHR10730">
    <property type="entry name" value="PROCOLLAGEN-LYSINE,2-OXOGLUTARATE 5-DIOXYGENASE/GLYCOSYLTRANSFERASE 25 FAMILY MEMBER"/>
    <property type="match status" value="1"/>
</dbReference>
<evidence type="ECO:0000313" key="7">
    <source>
        <dbReference type="WBParaSite" id="MBELARI_LOCUS11387"/>
    </source>
</evidence>
<evidence type="ECO:0000259" key="5">
    <source>
        <dbReference type="Pfam" id="PF01755"/>
    </source>
</evidence>
<accession>A0AAF3J234</accession>
<dbReference type="CDD" id="cd06532">
    <property type="entry name" value="Glyco_transf_25"/>
    <property type="match status" value="1"/>
</dbReference>
<keyword evidence="2" id="KW-0328">Glycosyltransferase</keyword>
<evidence type="ECO:0000256" key="1">
    <source>
        <dbReference type="ARBA" id="ARBA00006721"/>
    </source>
</evidence>
<reference evidence="7" key="1">
    <citation type="submission" date="2024-02" db="UniProtKB">
        <authorList>
            <consortium name="WormBaseParasite"/>
        </authorList>
    </citation>
    <scope>IDENTIFICATION</scope>
</reference>
<evidence type="ECO:0000256" key="2">
    <source>
        <dbReference type="ARBA" id="ARBA00022676"/>
    </source>
</evidence>
<keyword evidence="4" id="KW-0732">Signal</keyword>
<keyword evidence="6" id="KW-1185">Reference proteome</keyword>
<dbReference type="InterPro" id="IPR002654">
    <property type="entry name" value="Glyco_trans_25"/>
</dbReference>
<name>A0AAF3J234_9BILA</name>
<evidence type="ECO:0000256" key="3">
    <source>
        <dbReference type="ARBA" id="ARBA00022679"/>
    </source>
</evidence>
<sequence length="535" mass="62308">MAKWKTVSLLCCTLAYFHLSIANFFQGEGDVGDLCPPITLAIEFREHAHVLPYFFGWLENVDYPKEKIYLELFINGKEDSTADQVTWWQSSVQNLFGKINLHTHVENWLEDGLRAARLRKRKRILFLTGDTLPDNEKLLRNLRKLQHIAIIPYMQSAPFRQKTNVNLTLEKGKTYEIEENEATLPLYLNLEHSDISYLTFDQGNLFIEYNGPPKPLAVFEESCRRMDVKIFVSAENYHGYWLEPQKSIQAHRWLMRYLAADWAADRGAHAQIHSRSVRPFREEPSKLGFDEIFLINLERRKDRLRRAEEIMGILGIDFQLWKATDGHNLPQDLAMHYLPGYLDPFHQRPMKAGEIGCFLSHYRIWEEIVKRGLKKTIVFEDDIRVTADGLQVLKETMEDLGKKREPWDFVYLGRKINSAEGEFFVTGHRHLSTIGYSYWTLGYMISLDGAKKLLATEPLKRLLPVDEYLPIMYNKHPNKEWASNFVGYEKLIAYATHPVVVVPQRYTFQEGYVSDTEASHIVTLQNPTPAVHNEL</sequence>
<dbReference type="AlphaFoldDB" id="A0AAF3J234"/>
<dbReference type="Proteomes" id="UP000887575">
    <property type="component" value="Unassembled WGS sequence"/>
</dbReference>
<comment type="similarity">
    <text evidence="1">Belongs to the glycosyltransferase 25 family.</text>
</comment>
<dbReference type="GO" id="GO:0050211">
    <property type="term" value="F:procollagen galactosyltransferase activity"/>
    <property type="evidence" value="ECO:0007669"/>
    <property type="project" value="TreeGrafter"/>
</dbReference>
<protein>
    <submittedName>
        <fullName evidence="7">Glycosyltransferase 25 family member</fullName>
    </submittedName>
</protein>
<organism evidence="6 7">
    <name type="scientific">Mesorhabditis belari</name>
    <dbReference type="NCBI Taxonomy" id="2138241"/>
    <lineage>
        <taxon>Eukaryota</taxon>
        <taxon>Metazoa</taxon>
        <taxon>Ecdysozoa</taxon>
        <taxon>Nematoda</taxon>
        <taxon>Chromadorea</taxon>
        <taxon>Rhabditida</taxon>
        <taxon>Rhabditina</taxon>
        <taxon>Rhabditomorpha</taxon>
        <taxon>Rhabditoidea</taxon>
        <taxon>Rhabditidae</taxon>
        <taxon>Mesorhabditinae</taxon>
        <taxon>Mesorhabditis</taxon>
    </lineage>
</organism>
<dbReference type="Pfam" id="PF01755">
    <property type="entry name" value="Glyco_transf_25"/>
    <property type="match status" value="1"/>
</dbReference>
<feature type="chain" id="PRO_5041925681" evidence="4">
    <location>
        <begin position="23"/>
        <end position="535"/>
    </location>
</feature>
<evidence type="ECO:0000256" key="4">
    <source>
        <dbReference type="SAM" id="SignalP"/>
    </source>
</evidence>
<proteinExistence type="inferred from homology"/>
<feature type="signal peptide" evidence="4">
    <location>
        <begin position="1"/>
        <end position="22"/>
    </location>
</feature>
<keyword evidence="3" id="KW-0808">Transferase</keyword>
<dbReference type="PANTHER" id="PTHR10730:SF53">
    <property type="entry name" value="GLYCOSYLTRANSFERASE 25 FAMILY MEMBER"/>
    <property type="match status" value="1"/>
</dbReference>